<dbReference type="Proteomes" id="UP001500943">
    <property type="component" value="Unassembled WGS sequence"/>
</dbReference>
<dbReference type="InterPro" id="IPR054263">
    <property type="entry name" value="DUF6994"/>
</dbReference>
<dbReference type="Pfam" id="PF22507">
    <property type="entry name" value="DUF6994"/>
    <property type="match status" value="1"/>
</dbReference>
<accession>A0ABN1VMC7</accession>
<reference evidence="1 2" key="1">
    <citation type="journal article" date="2019" name="Int. J. Syst. Evol. Microbiol.">
        <title>The Global Catalogue of Microorganisms (GCM) 10K type strain sequencing project: providing services to taxonomists for standard genome sequencing and annotation.</title>
        <authorList>
            <consortium name="The Broad Institute Genomics Platform"/>
            <consortium name="The Broad Institute Genome Sequencing Center for Infectious Disease"/>
            <person name="Wu L."/>
            <person name="Ma J."/>
        </authorList>
    </citation>
    <scope>NUCLEOTIDE SEQUENCE [LARGE SCALE GENOMIC DNA]</scope>
    <source>
        <strain evidence="1 2">JCM 12762</strain>
    </source>
</reference>
<evidence type="ECO:0000313" key="1">
    <source>
        <dbReference type="EMBL" id="GAA1215008.1"/>
    </source>
</evidence>
<comment type="caution">
    <text evidence="1">The sequence shown here is derived from an EMBL/GenBank/DDBJ whole genome shotgun (WGS) entry which is preliminary data.</text>
</comment>
<proteinExistence type="predicted"/>
<evidence type="ECO:0000313" key="2">
    <source>
        <dbReference type="Proteomes" id="UP001500943"/>
    </source>
</evidence>
<gene>
    <name evidence="1" type="ORF">GCM10009655_12810</name>
</gene>
<protein>
    <submittedName>
        <fullName evidence="1">Uncharacterized protein</fullName>
    </submittedName>
</protein>
<name>A0ABN1VMC7_9MICO</name>
<keyword evidence="2" id="KW-1185">Reference proteome</keyword>
<sequence>MSVLVANFPVMSDEFTIDPNFDSRDDAGNGDPDATSRILRRYHQLLWSKPLPNGDPFDLVTTRERSYLFHESARGKFFLSSDTVVPTFRSWLRMKPITGQLDTAELDKFQVLNHSMGGALVFPGERRKGTLTMNGARGMNSRISDRMDLTLEAIRRHFSGERSPLSKTLSNYDDFFSLFEDFRGYVNHFLLQDLLNDDGQSVELFLPFEDFEVTPALPSNVDQYRAYRDNATKFLHARNHRIDAWAKLNLRR</sequence>
<dbReference type="EMBL" id="BAAAKW010000025">
    <property type="protein sequence ID" value="GAA1215008.1"/>
    <property type="molecule type" value="Genomic_DNA"/>
</dbReference>
<organism evidence="1 2">
    <name type="scientific">Rhodoglobus aureus</name>
    <dbReference type="NCBI Taxonomy" id="191497"/>
    <lineage>
        <taxon>Bacteria</taxon>
        <taxon>Bacillati</taxon>
        <taxon>Actinomycetota</taxon>
        <taxon>Actinomycetes</taxon>
        <taxon>Micrococcales</taxon>
        <taxon>Microbacteriaceae</taxon>
        <taxon>Rhodoglobus</taxon>
    </lineage>
</organism>